<dbReference type="AlphaFoldDB" id="R7RTX1"/>
<keyword evidence="2" id="KW-1185">Reference proteome</keyword>
<dbReference type="Gene3D" id="2.60.120.1140">
    <property type="entry name" value="Protein of unknown function DUF192"/>
    <property type="match status" value="1"/>
</dbReference>
<evidence type="ECO:0008006" key="3">
    <source>
        <dbReference type="Google" id="ProtNLM"/>
    </source>
</evidence>
<accession>R7RTX1</accession>
<proteinExistence type="predicted"/>
<dbReference type="Proteomes" id="UP000014923">
    <property type="component" value="Unassembled WGS sequence"/>
</dbReference>
<dbReference type="Pfam" id="PF02643">
    <property type="entry name" value="DUF192"/>
    <property type="match status" value="1"/>
</dbReference>
<protein>
    <recommendedName>
        <fullName evidence="3">DUF192 domain-containing protein</fullName>
    </recommendedName>
</protein>
<comment type="caution">
    <text evidence="1">The sequence shown here is derived from an EMBL/GenBank/DDBJ whole genome shotgun (WGS) entry which is preliminary data.</text>
</comment>
<sequence>MKKLVCKDKEICTVYFADNFKDRLLGYMFRKKPHYEAILFKPCSSIHTFFMRFKLDVLFLDKDMVVIKKIERLQNGKIAYEKKGYYVIEAEEGRFSDIEVGDRLKIEDFFKKS</sequence>
<dbReference type="HOGENOM" id="CLU_097039_4_0_9"/>
<dbReference type="OrthoDB" id="9813379at2"/>
<name>R7RTX1_9CLOT</name>
<dbReference type="eggNOG" id="COG1430">
    <property type="taxonomic scope" value="Bacteria"/>
</dbReference>
<dbReference type="InterPro" id="IPR038695">
    <property type="entry name" value="Saro_0823-like_sf"/>
</dbReference>
<dbReference type="EMBL" id="CAVN010000100">
    <property type="protein sequence ID" value="CDF58753.1"/>
    <property type="molecule type" value="Genomic_DNA"/>
</dbReference>
<organism evidence="1 2">
    <name type="scientific">Thermobrachium celere DSM 8682</name>
    <dbReference type="NCBI Taxonomy" id="941824"/>
    <lineage>
        <taxon>Bacteria</taxon>
        <taxon>Bacillati</taxon>
        <taxon>Bacillota</taxon>
        <taxon>Clostridia</taxon>
        <taxon>Eubacteriales</taxon>
        <taxon>Clostridiaceae</taxon>
        <taxon>Thermobrachium</taxon>
    </lineage>
</organism>
<dbReference type="InterPro" id="IPR003795">
    <property type="entry name" value="DUF192"/>
</dbReference>
<reference evidence="1" key="1">
    <citation type="submission" date="2013-03" db="EMBL/GenBank/DDBJ databases">
        <title>Draft genome sequence of the hydrogen-ethanol-producing anaerobic alkalithermophilic Caloramator celere.</title>
        <authorList>
            <person name="Ciranna A."/>
            <person name="Larjo A."/>
            <person name="Kivisto A."/>
            <person name="Santala V."/>
            <person name="Roos C."/>
            <person name="Karp M."/>
        </authorList>
    </citation>
    <scope>NUCLEOTIDE SEQUENCE [LARGE SCALE GENOMIC DNA]</scope>
    <source>
        <strain evidence="1">DSM 8682</strain>
    </source>
</reference>
<evidence type="ECO:0000313" key="1">
    <source>
        <dbReference type="EMBL" id="CDF58753.1"/>
    </source>
</evidence>
<evidence type="ECO:0000313" key="2">
    <source>
        <dbReference type="Proteomes" id="UP000014923"/>
    </source>
</evidence>
<gene>
    <name evidence="1" type="ORF">TCEL_00972</name>
</gene>
<dbReference type="RefSeq" id="WP_018663459.1">
    <property type="nucleotide sequence ID" value="NZ_HF952018.1"/>
</dbReference>